<dbReference type="AlphaFoldDB" id="A0A8J6BWQ2"/>
<sequence length="162" mass="17937">MALSIMLFHVHPYKSRAWLGYDYEGQANPSHESTKALSVEEAKVWLQEFFTANTQISNVNATKSYHLGRDMFCSLALLPKLPHVIIEKDIDQVDGLIVKMRKEKAPYVLAVNKPLMMVASQGKHKVSSSFLGEVGTELEMFKGDPNNVVVVVVTSSSSSSPP</sequence>
<reference evidence="1" key="1">
    <citation type="journal article" date="2021" name="bioRxiv">
        <title>Whole Genome Assembly and Annotation of Northern Wild Rice, Zizania palustris L., Supports a Whole Genome Duplication in the Zizania Genus.</title>
        <authorList>
            <person name="Haas M."/>
            <person name="Kono T."/>
            <person name="Macchietto M."/>
            <person name="Millas R."/>
            <person name="McGilp L."/>
            <person name="Shao M."/>
            <person name="Duquette J."/>
            <person name="Hirsch C.N."/>
            <person name="Kimball J."/>
        </authorList>
    </citation>
    <scope>NUCLEOTIDE SEQUENCE</scope>
    <source>
        <tissue evidence="1">Fresh leaf tissue</tissue>
    </source>
</reference>
<keyword evidence="2" id="KW-1185">Reference proteome</keyword>
<dbReference type="Proteomes" id="UP000729402">
    <property type="component" value="Unassembled WGS sequence"/>
</dbReference>
<organism evidence="1 2">
    <name type="scientific">Zizania palustris</name>
    <name type="common">Northern wild rice</name>
    <dbReference type="NCBI Taxonomy" id="103762"/>
    <lineage>
        <taxon>Eukaryota</taxon>
        <taxon>Viridiplantae</taxon>
        <taxon>Streptophyta</taxon>
        <taxon>Embryophyta</taxon>
        <taxon>Tracheophyta</taxon>
        <taxon>Spermatophyta</taxon>
        <taxon>Magnoliopsida</taxon>
        <taxon>Liliopsida</taxon>
        <taxon>Poales</taxon>
        <taxon>Poaceae</taxon>
        <taxon>BOP clade</taxon>
        <taxon>Oryzoideae</taxon>
        <taxon>Oryzeae</taxon>
        <taxon>Zizaniinae</taxon>
        <taxon>Zizania</taxon>
    </lineage>
</organism>
<name>A0A8J6BWQ2_ZIZPA</name>
<comment type="caution">
    <text evidence="1">The sequence shown here is derived from an EMBL/GenBank/DDBJ whole genome shotgun (WGS) entry which is preliminary data.</text>
</comment>
<dbReference type="EMBL" id="JAAALK010000079">
    <property type="protein sequence ID" value="KAG8095741.1"/>
    <property type="molecule type" value="Genomic_DNA"/>
</dbReference>
<reference evidence="1" key="2">
    <citation type="submission" date="2021-02" db="EMBL/GenBank/DDBJ databases">
        <authorList>
            <person name="Kimball J.A."/>
            <person name="Haas M.W."/>
            <person name="Macchietto M."/>
            <person name="Kono T."/>
            <person name="Duquette J."/>
            <person name="Shao M."/>
        </authorList>
    </citation>
    <scope>NUCLEOTIDE SEQUENCE</scope>
    <source>
        <tissue evidence="1">Fresh leaf tissue</tissue>
    </source>
</reference>
<evidence type="ECO:0000313" key="2">
    <source>
        <dbReference type="Proteomes" id="UP000729402"/>
    </source>
</evidence>
<protein>
    <submittedName>
        <fullName evidence="1">Uncharacterized protein</fullName>
    </submittedName>
</protein>
<gene>
    <name evidence="1" type="ORF">GUJ93_ZPchr0013g34160</name>
</gene>
<proteinExistence type="predicted"/>
<evidence type="ECO:0000313" key="1">
    <source>
        <dbReference type="EMBL" id="KAG8095741.1"/>
    </source>
</evidence>
<accession>A0A8J6BWQ2</accession>